<dbReference type="PANTHER" id="PTHR46825">
    <property type="entry name" value="D-ALANYL-D-ALANINE-CARBOXYPEPTIDASE/ENDOPEPTIDASE AMPH"/>
    <property type="match status" value="1"/>
</dbReference>
<gene>
    <name evidence="3" type="ORF">H8L47_27175</name>
</gene>
<evidence type="ECO:0000259" key="2">
    <source>
        <dbReference type="Pfam" id="PF00144"/>
    </source>
</evidence>
<dbReference type="InterPro" id="IPR050491">
    <property type="entry name" value="AmpC-like"/>
</dbReference>
<dbReference type="Pfam" id="PF00144">
    <property type="entry name" value="Beta-lactamase"/>
    <property type="match status" value="1"/>
</dbReference>
<organism evidence="3 4">
    <name type="scientific">Undibacterium umbellatum</name>
    <dbReference type="NCBI Taxonomy" id="2762300"/>
    <lineage>
        <taxon>Bacteria</taxon>
        <taxon>Pseudomonadati</taxon>
        <taxon>Pseudomonadota</taxon>
        <taxon>Betaproteobacteria</taxon>
        <taxon>Burkholderiales</taxon>
        <taxon>Oxalobacteraceae</taxon>
        <taxon>Undibacterium</taxon>
    </lineage>
</organism>
<feature type="domain" description="Beta-lactamase-related" evidence="2">
    <location>
        <begin position="40"/>
        <end position="369"/>
    </location>
</feature>
<dbReference type="InterPro" id="IPR012338">
    <property type="entry name" value="Beta-lactam/transpept-like"/>
</dbReference>
<dbReference type="EMBL" id="JACOFX010000027">
    <property type="protein sequence ID" value="MBC3911247.1"/>
    <property type="molecule type" value="Genomic_DNA"/>
</dbReference>
<dbReference type="InterPro" id="IPR001466">
    <property type="entry name" value="Beta-lactam-related"/>
</dbReference>
<protein>
    <submittedName>
        <fullName evidence="3">Beta-lactamase family protein</fullName>
    </submittedName>
</protein>
<dbReference type="RefSeq" id="WP_186956957.1">
    <property type="nucleotide sequence ID" value="NZ_JACOFX010000027.1"/>
</dbReference>
<dbReference type="Gene3D" id="3.40.710.10">
    <property type="entry name" value="DD-peptidase/beta-lactamase superfamily"/>
    <property type="match status" value="1"/>
</dbReference>
<name>A0ABR6ZHM8_9BURK</name>
<feature type="signal peptide" evidence="1">
    <location>
        <begin position="1"/>
        <end position="37"/>
    </location>
</feature>
<dbReference type="PANTHER" id="PTHR46825:SF9">
    <property type="entry name" value="BETA-LACTAMASE-RELATED DOMAIN-CONTAINING PROTEIN"/>
    <property type="match status" value="1"/>
</dbReference>
<comment type="caution">
    <text evidence="3">The sequence shown here is derived from an EMBL/GenBank/DDBJ whole genome shotgun (WGS) entry which is preliminary data.</text>
</comment>
<keyword evidence="1" id="KW-0732">Signal</keyword>
<dbReference type="Proteomes" id="UP000646911">
    <property type="component" value="Unassembled WGS sequence"/>
</dbReference>
<evidence type="ECO:0000256" key="1">
    <source>
        <dbReference type="SAM" id="SignalP"/>
    </source>
</evidence>
<reference evidence="3 4" key="1">
    <citation type="submission" date="2020-08" db="EMBL/GenBank/DDBJ databases">
        <title>Novel species isolated from subtropical streams in China.</title>
        <authorList>
            <person name="Lu H."/>
        </authorList>
    </citation>
    <scope>NUCLEOTIDE SEQUENCE [LARGE SCALE GENOMIC DNA]</scope>
    <source>
        <strain evidence="3 4">NL8W</strain>
    </source>
</reference>
<sequence>MQSIPHSAVSPFPKYRAIALSLALLGSFAATPMQAHADTIDDYVRAEMQKRRIPGMAVAVLRDNKLIKEGTYGVASIEHNVATRADTVYPLASMTKTFTASAIMLLVQDGRIKLDDSITKILPQLPAAWSGVTLRHCLSHTSGLPDAITDDVNIITISGDRDILLQELEKLPLQPAGEKSVYNQTGYMLLGMVIEKISGMPYERFLQTRLFQPMGITGAKFGDAWSIIPGRSDLYTSLDITKDHSKLEMKNGRPVVMQDKIYHYGAKFMPDHMAPAGLLNGNIHDLVNFEQGLASGKFIKPALLGEMSTPYKLRNGQNGDFGLGFMFMPFGKQPAISYGGGAATWRVHLPEKRLTVVVLTNLQGAQPHALAGGIAALYDDAAK</sequence>
<evidence type="ECO:0000313" key="3">
    <source>
        <dbReference type="EMBL" id="MBC3911247.1"/>
    </source>
</evidence>
<dbReference type="SUPFAM" id="SSF56601">
    <property type="entry name" value="beta-lactamase/transpeptidase-like"/>
    <property type="match status" value="1"/>
</dbReference>
<proteinExistence type="predicted"/>
<accession>A0ABR6ZHM8</accession>
<feature type="chain" id="PRO_5045164263" evidence="1">
    <location>
        <begin position="38"/>
        <end position="383"/>
    </location>
</feature>
<keyword evidence="4" id="KW-1185">Reference proteome</keyword>
<evidence type="ECO:0000313" key="4">
    <source>
        <dbReference type="Proteomes" id="UP000646911"/>
    </source>
</evidence>